<evidence type="ECO:0000313" key="8">
    <source>
        <dbReference type="EMBL" id="KFE35345.1"/>
    </source>
</evidence>
<gene>
    <name evidence="8" type="ORF">DW2_07947</name>
</gene>
<feature type="domain" description="Endoribonuclease YicC-like C-terminal" evidence="7">
    <location>
        <begin position="189"/>
        <end position="304"/>
    </location>
</feature>
<dbReference type="InterPro" id="IPR005229">
    <property type="entry name" value="YicC/YloC-like"/>
</dbReference>
<dbReference type="GO" id="GO:0004521">
    <property type="term" value="F:RNA endonuclease activity"/>
    <property type="evidence" value="ECO:0007669"/>
    <property type="project" value="InterPro"/>
</dbReference>
<comment type="caution">
    <text evidence="8">The sequence shown here is derived from an EMBL/GenBank/DDBJ whole genome shotgun (WGS) entry which is preliminary data.</text>
</comment>
<evidence type="ECO:0000256" key="5">
    <source>
        <dbReference type="ARBA" id="ARBA00035648"/>
    </source>
</evidence>
<keyword evidence="9" id="KW-1185">Reference proteome</keyword>
<evidence type="ECO:0000259" key="6">
    <source>
        <dbReference type="Pfam" id="PF03755"/>
    </source>
</evidence>
<keyword evidence="3" id="KW-0255">Endonuclease</keyword>
<keyword evidence="4" id="KW-0378">Hydrolase</keyword>
<evidence type="ECO:0000256" key="1">
    <source>
        <dbReference type="ARBA" id="ARBA00001968"/>
    </source>
</evidence>
<evidence type="ECO:0008006" key="10">
    <source>
        <dbReference type="Google" id="ProtNLM"/>
    </source>
</evidence>
<dbReference type="GO" id="GO:0016787">
    <property type="term" value="F:hydrolase activity"/>
    <property type="evidence" value="ECO:0007669"/>
    <property type="project" value="UniProtKB-KW"/>
</dbReference>
<feature type="domain" description="Endoribonuclease YicC-like N-terminal" evidence="6">
    <location>
        <begin position="12"/>
        <end position="166"/>
    </location>
</feature>
<dbReference type="InterPro" id="IPR013551">
    <property type="entry name" value="YicC-like_C"/>
</dbReference>
<reference evidence="8 9" key="2">
    <citation type="journal article" date="2015" name="Antonie Van Leeuwenhoek">
        <title>Thioclava indica sp. nov., isolated from surface seawater of the Indian Ocean.</title>
        <authorList>
            <person name="Liu Y."/>
            <person name="Lai Q."/>
            <person name="Du J."/>
            <person name="Xu H."/>
            <person name="Jiang L."/>
            <person name="Shao Z."/>
        </authorList>
    </citation>
    <scope>NUCLEOTIDE SEQUENCE [LARGE SCALE GENOMIC DNA]</scope>
    <source>
        <strain evidence="8 9">13D2W-2</strain>
    </source>
</reference>
<comment type="cofactor">
    <cofactor evidence="1">
        <name>a divalent metal cation</name>
        <dbReference type="ChEBI" id="CHEBI:60240"/>
    </cofactor>
</comment>
<dbReference type="STRING" id="1317124.DW2_07947"/>
<keyword evidence="2" id="KW-0540">Nuclease</keyword>
<dbReference type="Proteomes" id="UP000028607">
    <property type="component" value="Unassembled WGS sequence"/>
</dbReference>
<dbReference type="PANTHER" id="PTHR30636">
    <property type="entry name" value="UPF0701 PROTEIN YICC"/>
    <property type="match status" value="1"/>
</dbReference>
<reference evidence="9" key="1">
    <citation type="submission" date="2013-04" db="EMBL/GenBank/DDBJ databases">
        <title>Thioclava sp. 13D2W-2 Genome Sequencing.</title>
        <authorList>
            <person name="Lai Q."/>
            <person name="Li G."/>
            <person name="Shao Z."/>
        </authorList>
    </citation>
    <scope>NUCLEOTIDE SEQUENCE [LARGE SCALE GENOMIC DNA]</scope>
    <source>
        <strain evidence="9">13D2W-2</strain>
    </source>
</reference>
<dbReference type="EMBL" id="AQRC01000005">
    <property type="protein sequence ID" value="KFE35345.1"/>
    <property type="molecule type" value="Genomic_DNA"/>
</dbReference>
<dbReference type="AlphaFoldDB" id="A0A085TX98"/>
<evidence type="ECO:0000256" key="4">
    <source>
        <dbReference type="ARBA" id="ARBA00022801"/>
    </source>
</evidence>
<protein>
    <recommendedName>
        <fullName evidence="10">YicC family protein</fullName>
    </recommendedName>
</protein>
<evidence type="ECO:0000313" key="9">
    <source>
        <dbReference type="Proteomes" id="UP000028607"/>
    </source>
</evidence>
<sequence length="304" mass="33044">MDDIRPPHETVSMTGFAARRGSGLGHDWSWDIRAVNGKGFDLRLRLPEIEGLEPALRKAVAGRVARGNVSVSLRLTRSAEAETLHLDPHLLDAAITAIETAQEAARKRGLDLAPVTASDLVTMRGVIEHGAPPVEDPAPLREALLADFTALLEAFCEMRRVEGQGLGAVIAAQIDRIAALVAEAESAAEARRPETARTVREALARVMEGAAEIDEARLLQELAVIAMRNDVTEEIDRLRVHVSAARTLLVEPGAVGRKFEFLAQEFVREANTLCSKSNDAALTQIGLALKHVIDQMREQIQNVE</sequence>
<dbReference type="InterPro" id="IPR013527">
    <property type="entry name" value="YicC-like_N"/>
</dbReference>
<proteinExistence type="inferred from homology"/>
<dbReference type="eggNOG" id="COG1561">
    <property type="taxonomic scope" value="Bacteria"/>
</dbReference>
<dbReference type="PANTHER" id="PTHR30636:SF3">
    <property type="entry name" value="UPF0701 PROTEIN YICC"/>
    <property type="match status" value="1"/>
</dbReference>
<dbReference type="PATRIC" id="fig|1317124.6.peg.1616"/>
<accession>A0A085TX98</accession>
<evidence type="ECO:0000259" key="7">
    <source>
        <dbReference type="Pfam" id="PF08340"/>
    </source>
</evidence>
<evidence type="ECO:0000256" key="2">
    <source>
        <dbReference type="ARBA" id="ARBA00022722"/>
    </source>
</evidence>
<evidence type="ECO:0000256" key="3">
    <source>
        <dbReference type="ARBA" id="ARBA00022759"/>
    </source>
</evidence>
<name>A0A085TX98_9RHOB</name>
<dbReference type="Pfam" id="PF03755">
    <property type="entry name" value="YicC-like_N"/>
    <property type="match status" value="1"/>
</dbReference>
<organism evidence="8 9">
    <name type="scientific">Thioclava atlantica</name>
    <dbReference type="NCBI Taxonomy" id="1317124"/>
    <lineage>
        <taxon>Bacteria</taxon>
        <taxon>Pseudomonadati</taxon>
        <taxon>Pseudomonadota</taxon>
        <taxon>Alphaproteobacteria</taxon>
        <taxon>Rhodobacterales</taxon>
        <taxon>Paracoccaceae</taxon>
        <taxon>Thioclava</taxon>
    </lineage>
</organism>
<comment type="similarity">
    <text evidence="5">Belongs to the YicC/YloC family.</text>
</comment>
<dbReference type="Pfam" id="PF08340">
    <property type="entry name" value="YicC-like_C"/>
    <property type="match status" value="1"/>
</dbReference>
<dbReference type="NCBIfam" id="TIGR00255">
    <property type="entry name" value="YicC/YloC family endoribonuclease"/>
    <property type="match status" value="1"/>
</dbReference>